<reference evidence="2" key="2">
    <citation type="submission" date="2017-10" db="EMBL/GenBank/DDBJ databases">
        <title>Unravelling the molecular evolution of spider venoms.</title>
        <authorList>
            <person name="Pineda S."/>
        </authorList>
    </citation>
    <scope>NUCLEOTIDE SEQUENCE</scope>
</reference>
<organism evidence="2">
    <name type="scientific">Eresus cinnaberinus</name>
    <name type="common">Ladybird spider</name>
    <name type="synonym">Eresus kollari</name>
    <dbReference type="NCBI Taxonomy" id="175337"/>
    <lineage>
        <taxon>Eukaryota</taxon>
        <taxon>Metazoa</taxon>
        <taxon>Ecdysozoa</taxon>
        <taxon>Arthropoda</taxon>
        <taxon>Chelicerata</taxon>
        <taxon>Arachnida</taxon>
        <taxon>Araneae</taxon>
        <taxon>Araneomorphae</taxon>
        <taxon>Entelegynae</taxon>
        <taxon>Eresoidea</taxon>
        <taxon>Eresidae</taxon>
        <taxon>Eresus</taxon>
    </lineage>
</organism>
<accession>A0A2D0PBP6</accession>
<feature type="signal peptide" evidence="1">
    <location>
        <begin position="1"/>
        <end position="20"/>
    </location>
</feature>
<feature type="chain" id="PRO_5013197813" evidence="1">
    <location>
        <begin position="21"/>
        <end position="95"/>
    </location>
</feature>
<dbReference type="AlphaFoldDB" id="A0A2D0PBP6"/>
<evidence type="ECO:0000256" key="1">
    <source>
        <dbReference type="SAM" id="SignalP"/>
    </source>
</evidence>
<name>A0A2D0PBP6_ERECI</name>
<sequence>MNSKICILIFLVAAVAIATSEKFCPPPRDPSPCNLRSKWNDCCKQSDCRSFDICCSEPCGNVCRRATDKPTTGVAILEMETTVWKAGKIKDLTTS</sequence>
<proteinExistence type="predicted"/>
<evidence type="ECO:0000313" key="2">
    <source>
        <dbReference type="EMBL" id="SNX33342.1"/>
    </source>
</evidence>
<reference evidence="2" key="1">
    <citation type="submission" date="2017-05" db="EMBL/GenBank/DDBJ databases">
        <authorList>
            <person name="Song R."/>
            <person name="Chenine A.L."/>
            <person name="Ruprecht R.M."/>
        </authorList>
    </citation>
    <scope>NUCLEOTIDE SEQUENCE</scope>
</reference>
<protein>
    <submittedName>
        <fullName evidence="2">U17-Eretoxin-Ek1d_1</fullName>
    </submittedName>
</protein>
<keyword evidence="1" id="KW-0732">Signal</keyword>
<dbReference type="EMBL" id="HAHE01000074">
    <property type="protein sequence ID" value="SNX33342.1"/>
    <property type="molecule type" value="Transcribed_RNA"/>
</dbReference>